<dbReference type="InterPro" id="IPR042047">
    <property type="entry name" value="SleB_dom1"/>
</dbReference>
<dbReference type="InterPro" id="IPR011105">
    <property type="entry name" value="Cell_wall_hydrolase_SleB"/>
</dbReference>
<name>A0A151AMK2_9CLOT</name>
<evidence type="ECO:0000256" key="1">
    <source>
        <dbReference type="SAM" id="SignalP"/>
    </source>
</evidence>
<feature type="chain" id="PRO_5007577710" evidence="1">
    <location>
        <begin position="25"/>
        <end position="178"/>
    </location>
</feature>
<comment type="caution">
    <text evidence="3">The sequence shown here is derived from an EMBL/GenBank/DDBJ whole genome shotgun (WGS) entry which is preliminary data.</text>
</comment>
<feature type="signal peptide" evidence="1">
    <location>
        <begin position="1"/>
        <end position="24"/>
    </location>
</feature>
<organism evidence="3 4">
    <name type="scientific">Clostridium colicanis DSM 13634</name>
    <dbReference type="NCBI Taxonomy" id="1121305"/>
    <lineage>
        <taxon>Bacteria</taxon>
        <taxon>Bacillati</taxon>
        <taxon>Bacillota</taxon>
        <taxon>Clostridia</taxon>
        <taxon>Eubacteriales</taxon>
        <taxon>Clostridiaceae</taxon>
        <taxon>Clostridium</taxon>
    </lineage>
</organism>
<dbReference type="STRING" id="1121305.CLCOL_15910"/>
<accession>A0A151AMK2</accession>
<dbReference type="Pfam" id="PF07486">
    <property type="entry name" value="Hydrolase_2"/>
    <property type="match status" value="1"/>
</dbReference>
<dbReference type="GO" id="GO:0016787">
    <property type="term" value="F:hydrolase activity"/>
    <property type="evidence" value="ECO:0007669"/>
    <property type="project" value="InterPro"/>
</dbReference>
<dbReference type="Proteomes" id="UP000075374">
    <property type="component" value="Unassembled WGS sequence"/>
</dbReference>
<sequence>MKMKKFLVSIITLITMLTTSFYYANAKVICDSEAKTLYKEESQVVTVFNDKGQNFYITKDDIHLMAQIVYAESCAEPYEGKVAVASVILNRLKDSRFPNNIEGVIKQKAAFSCVKDGKINVTPDENSYRAVMDALKGKDPTDSAVFFYNPKIATSSWMKNVDKKNSKRIGNHVFFVVN</sequence>
<dbReference type="AlphaFoldDB" id="A0A151AMK2"/>
<protein>
    <submittedName>
        <fullName evidence="3">Spore cortex-lytic enzyme</fullName>
    </submittedName>
</protein>
<keyword evidence="1" id="KW-0732">Signal</keyword>
<feature type="domain" description="Cell wall hydrolase SleB" evidence="2">
    <location>
        <begin position="76"/>
        <end position="175"/>
    </location>
</feature>
<evidence type="ECO:0000313" key="3">
    <source>
        <dbReference type="EMBL" id="KYH28859.1"/>
    </source>
</evidence>
<evidence type="ECO:0000259" key="2">
    <source>
        <dbReference type="Pfam" id="PF07486"/>
    </source>
</evidence>
<proteinExistence type="predicted"/>
<dbReference type="PATRIC" id="fig|1121305.3.peg.1595"/>
<keyword evidence="4" id="KW-1185">Reference proteome</keyword>
<evidence type="ECO:0000313" key="4">
    <source>
        <dbReference type="Proteomes" id="UP000075374"/>
    </source>
</evidence>
<dbReference type="EMBL" id="LTBB01000007">
    <property type="protein sequence ID" value="KYH28859.1"/>
    <property type="molecule type" value="Genomic_DNA"/>
</dbReference>
<gene>
    <name evidence="3" type="primary">sleB_2</name>
    <name evidence="3" type="ORF">CLCOL_15910</name>
</gene>
<dbReference type="Gene3D" id="1.10.10.2520">
    <property type="entry name" value="Cell wall hydrolase SleB, domain 1"/>
    <property type="match status" value="1"/>
</dbReference>
<dbReference type="Gene3D" id="6.20.240.60">
    <property type="match status" value="1"/>
</dbReference>
<reference evidence="3 4" key="1">
    <citation type="submission" date="2016-02" db="EMBL/GenBank/DDBJ databases">
        <title>Genome sequence of Clostridium colicanis DSM 13634.</title>
        <authorList>
            <person name="Poehlein A."/>
            <person name="Daniel R."/>
        </authorList>
    </citation>
    <scope>NUCLEOTIDE SEQUENCE [LARGE SCALE GENOMIC DNA]</scope>
    <source>
        <strain evidence="3 4">DSM 13634</strain>
    </source>
</reference>